<dbReference type="Pfam" id="PF22041">
    <property type="entry name" value="GST_C_7"/>
    <property type="match status" value="1"/>
</dbReference>
<dbReference type="VEuPathDB" id="FungiDB:BD410DRAFT_608003"/>
<dbReference type="STRING" id="50990.A0A4Y7QFC2"/>
<sequence length="264" mass="30154">MSSEYEIILYDIPSTLEEVTSSPNVWRTKLLLNYKKLSYKTIWVHFDDLEATCKSIGAAPTSKKPDGSDSYTFPVISVKLTPDSTPIVVSDSPKIASFIEEKFPDPERPLFPEGSRALQAALRSYLVTHVFFALVPVLMEPYIATLVKPDYYASTRQIWFKVPLDQFIPKGDAEEEEWKKVEQGFDGVAAFLDENADGFSGAEADEKRLSVLGGQPSYVELELVAFMYSMKRLGFQKGWERLKDRNEGRWPKIMERYKEYLPVH</sequence>
<proteinExistence type="predicted"/>
<dbReference type="Gene3D" id="1.20.1050.10">
    <property type="match status" value="1"/>
</dbReference>
<evidence type="ECO:0000313" key="3">
    <source>
        <dbReference type="EMBL" id="TDL25792.1"/>
    </source>
</evidence>
<dbReference type="InterPro" id="IPR054416">
    <property type="entry name" value="GST_UstS-like_C"/>
</dbReference>
<organism evidence="3 4">
    <name type="scientific">Rickenella mellea</name>
    <dbReference type="NCBI Taxonomy" id="50990"/>
    <lineage>
        <taxon>Eukaryota</taxon>
        <taxon>Fungi</taxon>
        <taxon>Dikarya</taxon>
        <taxon>Basidiomycota</taxon>
        <taxon>Agaricomycotina</taxon>
        <taxon>Agaricomycetes</taxon>
        <taxon>Hymenochaetales</taxon>
        <taxon>Rickenellaceae</taxon>
        <taxon>Rickenella</taxon>
    </lineage>
</organism>
<protein>
    <submittedName>
        <fullName evidence="3">Uncharacterized protein</fullName>
    </submittedName>
</protein>
<dbReference type="OrthoDB" id="4951845at2759"/>
<dbReference type="SUPFAM" id="SSF52833">
    <property type="entry name" value="Thioredoxin-like"/>
    <property type="match status" value="1"/>
</dbReference>
<dbReference type="AlphaFoldDB" id="A0A4Y7QFC2"/>
<dbReference type="Gene3D" id="3.40.30.10">
    <property type="entry name" value="Glutaredoxin"/>
    <property type="match status" value="1"/>
</dbReference>
<dbReference type="EMBL" id="ML170163">
    <property type="protein sequence ID" value="TDL25792.1"/>
    <property type="molecule type" value="Genomic_DNA"/>
</dbReference>
<dbReference type="InterPro" id="IPR004045">
    <property type="entry name" value="Glutathione_S-Trfase_N"/>
</dbReference>
<evidence type="ECO:0000313" key="4">
    <source>
        <dbReference type="Proteomes" id="UP000294933"/>
    </source>
</evidence>
<reference evidence="3 4" key="1">
    <citation type="submission" date="2018-06" db="EMBL/GenBank/DDBJ databases">
        <title>A transcriptomic atlas of mushroom development highlights an independent origin of complex multicellularity.</title>
        <authorList>
            <consortium name="DOE Joint Genome Institute"/>
            <person name="Krizsan K."/>
            <person name="Almasi E."/>
            <person name="Merenyi Z."/>
            <person name="Sahu N."/>
            <person name="Viragh M."/>
            <person name="Koszo T."/>
            <person name="Mondo S."/>
            <person name="Kiss B."/>
            <person name="Balint B."/>
            <person name="Kues U."/>
            <person name="Barry K."/>
            <person name="Hegedus J.C."/>
            <person name="Henrissat B."/>
            <person name="Johnson J."/>
            <person name="Lipzen A."/>
            <person name="Ohm R."/>
            <person name="Nagy I."/>
            <person name="Pangilinan J."/>
            <person name="Yan J."/>
            <person name="Xiong Y."/>
            <person name="Grigoriev I.V."/>
            <person name="Hibbett D.S."/>
            <person name="Nagy L.G."/>
        </authorList>
    </citation>
    <scope>NUCLEOTIDE SEQUENCE [LARGE SCALE GENOMIC DNA]</scope>
    <source>
        <strain evidence="3 4">SZMC22713</strain>
    </source>
</reference>
<gene>
    <name evidence="3" type="ORF">BD410DRAFT_608003</name>
</gene>
<accession>A0A4Y7QFC2</accession>
<dbReference type="Proteomes" id="UP000294933">
    <property type="component" value="Unassembled WGS sequence"/>
</dbReference>
<evidence type="ECO:0000259" key="2">
    <source>
        <dbReference type="Pfam" id="PF22041"/>
    </source>
</evidence>
<feature type="domain" description="Glutathione S-transferase UstS-like C-terminal" evidence="2">
    <location>
        <begin position="117"/>
        <end position="260"/>
    </location>
</feature>
<dbReference type="Pfam" id="PF13409">
    <property type="entry name" value="GST_N_2"/>
    <property type="match status" value="1"/>
</dbReference>
<dbReference type="InterPro" id="IPR036249">
    <property type="entry name" value="Thioredoxin-like_sf"/>
</dbReference>
<keyword evidence="4" id="KW-1185">Reference proteome</keyword>
<feature type="domain" description="GST N-terminal" evidence="1">
    <location>
        <begin position="22"/>
        <end position="101"/>
    </location>
</feature>
<name>A0A4Y7QFC2_9AGAM</name>
<evidence type="ECO:0000259" key="1">
    <source>
        <dbReference type="Pfam" id="PF13409"/>
    </source>
</evidence>